<accession>A0A196SC13</accession>
<evidence type="ECO:0000256" key="1">
    <source>
        <dbReference type="ARBA" id="ARBA00022614"/>
    </source>
</evidence>
<dbReference type="SMART" id="SM00369">
    <property type="entry name" value="LRR_TYP"/>
    <property type="match status" value="2"/>
</dbReference>
<dbReference type="Gene3D" id="3.40.50.11350">
    <property type="match status" value="1"/>
</dbReference>
<keyword evidence="2" id="KW-0677">Repeat</keyword>
<dbReference type="PANTHER" id="PTHR46652:SF3">
    <property type="entry name" value="LEUCINE-RICH REPEAT-CONTAINING PROTEIN 9"/>
    <property type="match status" value="1"/>
</dbReference>
<dbReference type="OrthoDB" id="266138at2759"/>
<dbReference type="PANTHER" id="PTHR46652">
    <property type="entry name" value="LEUCINE-RICH REPEAT AND IQ DOMAIN-CONTAINING PROTEIN 1-RELATED"/>
    <property type="match status" value="1"/>
</dbReference>
<feature type="coiled-coil region" evidence="3">
    <location>
        <begin position="308"/>
        <end position="342"/>
    </location>
</feature>
<dbReference type="InterPro" id="IPR050836">
    <property type="entry name" value="SDS22/Internalin_LRR"/>
</dbReference>
<dbReference type="SUPFAM" id="SSF52075">
    <property type="entry name" value="Outer arm dynein light chain 1"/>
    <property type="match status" value="1"/>
</dbReference>
<dbReference type="Proteomes" id="UP000078348">
    <property type="component" value="Unassembled WGS sequence"/>
</dbReference>
<sequence>MDCSEEDVDEVEEVDLSFRVSERVSVQYVRIDGLEILGNVERLTMCDHRIKDLTPLRKLKKLTYLNLSQNQISDIRPLTSLHQLVELVLDSNSICMFPRDLYKLRNLRILSLSHNEVSYDTFQDILSLSSLESLDLTYNPVLMRDKENRRDVVYFLHNRLPFFKSFNGIPIDTLFSRVSCGRDYVADIIDSTCKSPHFFVPSHHIITIGQEKNLCNQPRGRRHRGYSVHDIILQTKEEPATDAPAMPAMPAVPNAPICTGSFGGSKAPKPLSLLPMKNPMETKEAKGAGSEASVGQMAEELKQMSVMLQRMWKAQQQLQEKVRRLERRVESLEAKERNGEEETTRIPELLFIIFKPSESGLGNNLYGLTSAFVVAALTNRKLYYSGNYAMHTIFTFYDYWNSTIERYRGVPPSRDAIIAYNKCFNPRSTIAMAFATQPLASLIKQKTLLFSTNCPLFLFLLQHPDNLQRLASLGLLPTAPLSPLDHQAFFLLSAVLRRYLVPLPLVEQEVAARLAGARGDVAALHIRCGNPLADFKDQASFLSVKEVSVFNRCMKQAKQAKQTGKVGAIMVASDSTRVKKMIANYNPAVPVLFADAKSTHTMTRYFSSMSSQSLLQAFVEMVLLSRATVLVGTTRSSFSLCAAAMKGELPFLVTRGVTSCSIPKRIVFG</sequence>
<dbReference type="InterPro" id="IPR032675">
    <property type="entry name" value="LRR_dom_sf"/>
</dbReference>
<gene>
    <name evidence="4" type="ORF">AV274_4536</name>
</gene>
<keyword evidence="5" id="KW-1185">Reference proteome</keyword>
<dbReference type="Pfam" id="PF12799">
    <property type="entry name" value="LRR_4"/>
    <property type="match status" value="1"/>
</dbReference>
<name>A0A196SC13_BLAHN</name>
<protein>
    <submittedName>
        <fullName evidence="4">Viral A-type inclusion protein</fullName>
    </submittedName>
</protein>
<dbReference type="EMBL" id="LXWW01000320">
    <property type="protein sequence ID" value="OAO13861.1"/>
    <property type="molecule type" value="Genomic_DNA"/>
</dbReference>
<dbReference type="InterPro" id="IPR025875">
    <property type="entry name" value="Leu-rich_rpt_4"/>
</dbReference>
<dbReference type="InterPro" id="IPR001611">
    <property type="entry name" value="Leu-rich_rpt"/>
</dbReference>
<keyword evidence="1" id="KW-0433">Leucine-rich repeat</keyword>
<evidence type="ECO:0000256" key="3">
    <source>
        <dbReference type="SAM" id="Coils"/>
    </source>
</evidence>
<comment type="caution">
    <text evidence="4">The sequence shown here is derived from an EMBL/GenBank/DDBJ whole genome shotgun (WGS) entry which is preliminary data.</text>
</comment>
<evidence type="ECO:0000313" key="4">
    <source>
        <dbReference type="EMBL" id="OAO13861.1"/>
    </source>
</evidence>
<dbReference type="InterPro" id="IPR003591">
    <property type="entry name" value="Leu-rich_rpt_typical-subtyp"/>
</dbReference>
<organism evidence="4 5">
    <name type="scientific">Blastocystis sp. subtype 1 (strain ATCC 50177 / NandII)</name>
    <dbReference type="NCBI Taxonomy" id="478820"/>
    <lineage>
        <taxon>Eukaryota</taxon>
        <taxon>Sar</taxon>
        <taxon>Stramenopiles</taxon>
        <taxon>Bigyra</taxon>
        <taxon>Opalozoa</taxon>
        <taxon>Opalinata</taxon>
        <taxon>Blastocystidae</taxon>
        <taxon>Blastocystis</taxon>
    </lineage>
</organism>
<reference evidence="4 5" key="1">
    <citation type="submission" date="2016-05" db="EMBL/GenBank/DDBJ databases">
        <title>Nuclear genome of Blastocystis sp. subtype 1 NandII.</title>
        <authorList>
            <person name="Gentekaki E."/>
            <person name="Curtis B."/>
            <person name="Stairs C."/>
            <person name="Eme L."/>
            <person name="Herman E."/>
            <person name="Klimes V."/>
            <person name="Arias M.C."/>
            <person name="Elias M."/>
            <person name="Hilliou F."/>
            <person name="Klute M."/>
            <person name="Malik S.-B."/>
            <person name="Pightling A."/>
            <person name="Rachubinski R."/>
            <person name="Salas D."/>
            <person name="Schlacht A."/>
            <person name="Suga H."/>
            <person name="Archibald J."/>
            <person name="Ball S.G."/>
            <person name="Clark G."/>
            <person name="Dacks J."/>
            <person name="Van Der Giezen M."/>
            <person name="Tsaousis A."/>
            <person name="Roger A."/>
        </authorList>
    </citation>
    <scope>NUCLEOTIDE SEQUENCE [LARGE SCALE GENOMIC DNA]</scope>
    <source>
        <strain evidence="5">ATCC 50177 / NandII</strain>
    </source>
</reference>
<evidence type="ECO:0000256" key="2">
    <source>
        <dbReference type="ARBA" id="ARBA00022737"/>
    </source>
</evidence>
<dbReference type="AlphaFoldDB" id="A0A196SC13"/>
<evidence type="ECO:0000313" key="5">
    <source>
        <dbReference type="Proteomes" id="UP000078348"/>
    </source>
</evidence>
<dbReference type="PROSITE" id="PS51450">
    <property type="entry name" value="LRR"/>
    <property type="match status" value="1"/>
</dbReference>
<keyword evidence="3" id="KW-0175">Coiled coil</keyword>
<dbReference type="Gene3D" id="3.80.10.10">
    <property type="entry name" value="Ribonuclease Inhibitor"/>
    <property type="match status" value="1"/>
</dbReference>
<proteinExistence type="predicted"/>